<reference evidence="37" key="2">
    <citation type="submission" date="2025-09" db="UniProtKB">
        <authorList>
            <consortium name="Ensembl"/>
        </authorList>
    </citation>
    <scope>IDENTIFICATION</scope>
</reference>
<evidence type="ECO:0000256" key="29">
    <source>
        <dbReference type="ARBA" id="ARBA00080362"/>
    </source>
</evidence>
<comment type="cofactor">
    <cofactor evidence="1">
        <name>Zn(2+)</name>
        <dbReference type="ChEBI" id="CHEBI:29105"/>
    </cofactor>
</comment>
<evidence type="ECO:0000256" key="16">
    <source>
        <dbReference type="ARBA" id="ARBA00022997"/>
    </source>
</evidence>
<keyword evidence="20" id="KW-0511">Multifunctional enzyme</keyword>
<evidence type="ECO:0000256" key="30">
    <source>
        <dbReference type="ARBA" id="ARBA00080568"/>
    </source>
</evidence>
<feature type="domain" description="PA" evidence="34">
    <location>
        <begin position="161"/>
        <end position="247"/>
    </location>
</feature>
<keyword evidence="13" id="KW-0106">Calcium</keyword>
<dbReference type="GeneTree" id="ENSGT01030000234598"/>
<dbReference type="GO" id="GO:0006508">
    <property type="term" value="P:proteolysis"/>
    <property type="evidence" value="ECO:0007669"/>
    <property type="project" value="UniProtKB-KW"/>
</dbReference>
<dbReference type="AlphaFoldDB" id="A0A3Q2Y449"/>
<evidence type="ECO:0000256" key="20">
    <source>
        <dbReference type="ARBA" id="ARBA00023268"/>
    </source>
</evidence>
<evidence type="ECO:0000256" key="26">
    <source>
        <dbReference type="ARBA" id="ARBA00075140"/>
    </source>
</evidence>
<evidence type="ECO:0000256" key="28">
    <source>
        <dbReference type="ARBA" id="ARBA00079527"/>
    </source>
</evidence>
<evidence type="ECO:0000256" key="17">
    <source>
        <dbReference type="ARBA" id="ARBA00023049"/>
    </source>
</evidence>
<evidence type="ECO:0000256" key="33">
    <source>
        <dbReference type="SAM" id="Phobius"/>
    </source>
</evidence>
<evidence type="ECO:0000256" key="14">
    <source>
        <dbReference type="ARBA" id="ARBA00022968"/>
    </source>
</evidence>
<dbReference type="FunFam" id="1.20.930.40:FF:000001">
    <property type="entry name" value="N-acetylated-alpha-linked acidic dipeptidase 2"/>
    <property type="match status" value="1"/>
</dbReference>
<dbReference type="GO" id="GO:0004181">
    <property type="term" value="F:metallocarboxypeptidase activity"/>
    <property type="evidence" value="ECO:0007669"/>
    <property type="project" value="UniProtKB-EC"/>
</dbReference>
<keyword evidence="14" id="KW-0735">Signal-anchor</keyword>
<evidence type="ECO:0000256" key="31">
    <source>
        <dbReference type="ARBA" id="ARBA00082075"/>
    </source>
</evidence>
<keyword evidence="10" id="KW-0479">Metal-binding</keyword>
<dbReference type="InterPro" id="IPR039373">
    <property type="entry name" value="Peptidase_M28B"/>
</dbReference>
<evidence type="ECO:0000256" key="9">
    <source>
        <dbReference type="ARBA" id="ARBA00022692"/>
    </source>
</evidence>
<dbReference type="STRING" id="109280.ENSHCOP00000011738"/>
<keyword evidence="7" id="KW-0121">Carboxypeptidase</keyword>
<protein>
    <recommendedName>
        <fullName evidence="25">Glutamate carboxypeptidase 2</fullName>
        <ecNumber evidence="24">3.4.17.21</ecNumber>
    </recommendedName>
    <alternativeName>
        <fullName evidence="28">Folate hydrolase 1</fullName>
    </alternativeName>
    <alternativeName>
        <fullName evidence="31">Folylpoly-gamma-glutamate carboxypeptidase</fullName>
    </alternativeName>
    <alternativeName>
        <fullName evidence="32">Glutamate carboxypeptidase II</fullName>
    </alternativeName>
    <alternativeName>
        <fullName evidence="29">Membrane glutamate carboxypeptidase</fullName>
    </alternativeName>
    <alternativeName>
        <fullName evidence="30">N-acetylated-alpha-linked acidic dipeptidase I</fullName>
    </alternativeName>
    <alternativeName>
        <fullName evidence="26">Prostate-specific membrane antigen homolog</fullName>
    </alternativeName>
    <alternativeName>
        <fullName evidence="27">Pteroylpoly-gamma-glutamate carboxypeptidase</fullName>
    </alternativeName>
</protein>
<evidence type="ECO:0000256" key="15">
    <source>
        <dbReference type="ARBA" id="ARBA00022989"/>
    </source>
</evidence>
<dbReference type="OMA" id="RNGMIAR"/>
<dbReference type="Gene3D" id="3.50.30.30">
    <property type="match status" value="1"/>
</dbReference>
<dbReference type="InterPro" id="IPR007484">
    <property type="entry name" value="Peptidase_M28"/>
</dbReference>
<keyword evidence="9 33" id="KW-0812">Transmembrane</keyword>
<dbReference type="SUPFAM" id="SSF52025">
    <property type="entry name" value="PA domain"/>
    <property type="match status" value="1"/>
</dbReference>
<evidence type="ECO:0000256" key="8">
    <source>
        <dbReference type="ARBA" id="ARBA00022670"/>
    </source>
</evidence>
<comment type="catalytic activity">
    <reaction evidence="21">
        <text>Release of an unsubstituted, C-terminal glutamyl residue, typically from Ac-Asp-Glu or folylpoly-gamma-glutamates.</text>
        <dbReference type="EC" id="3.4.17.21"/>
    </reaction>
</comment>
<dbReference type="SUPFAM" id="SSF53187">
    <property type="entry name" value="Zn-dependent exopeptidases"/>
    <property type="match status" value="1"/>
</dbReference>
<organism evidence="37 38">
    <name type="scientific">Hippocampus comes</name>
    <name type="common">Tiger tail seahorse</name>
    <dbReference type="NCBI Taxonomy" id="109280"/>
    <lineage>
        <taxon>Eukaryota</taxon>
        <taxon>Metazoa</taxon>
        <taxon>Chordata</taxon>
        <taxon>Craniata</taxon>
        <taxon>Vertebrata</taxon>
        <taxon>Euteleostomi</taxon>
        <taxon>Actinopterygii</taxon>
        <taxon>Neopterygii</taxon>
        <taxon>Teleostei</taxon>
        <taxon>Neoteleostei</taxon>
        <taxon>Acanthomorphata</taxon>
        <taxon>Syngnathiaria</taxon>
        <taxon>Syngnathiformes</taxon>
        <taxon>Syngnathoidei</taxon>
        <taxon>Syngnathidae</taxon>
        <taxon>Hippocampus</taxon>
    </lineage>
</organism>
<dbReference type="InterPro" id="IPR003137">
    <property type="entry name" value="PA_domain"/>
</dbReference>
<dbReference type="CDD" id="cd08022">
    <property type="entry name" value="M28_PSMA_like"/>
    <property type="match status" value="1"/>
</dbReference>
<keyword evidence="38" id="KW-1185">Reference proteome</keyword>
<sequence>MATNSRSIRSLCWVSAVAALFCLGFIAGWFAKPTHPNYTNAVHHASDCSKSNMIKHFFSPLSRKFTRLPHLSGTEQNLIYAEQIQKEWQEFGLDSVEMVPYDVLLSYPNVSQPNYIAIVDAQGNEVFNTSLAEPIPAGYEDVANIVPPYSAYSAQGQPEEDLVYVNYGRTEDFSQLQRQMGINVTGKIVIVRYGKIFRGNKVKNAMLVGAKGLILFSDPADYSADGVKPYPEGWNLPGGGAQRGNVMNLNGAGDSLTPGYPAKEYTYRSRPEDGVGLPSIPVHPIGYHDAFHILKFVRMNIHTNNQVGRIYNVIGKIRGALEPDRYVILGGHRDAWVFGGIDPMSGAALVHETVRSAGRLLSKGWRPRRTIIFASWDAEEFGLLGSTEWAEDNAKLLQERAVAYINADSGIEGMYTLRVDCTPSLHTLVYDLTKQIASPEIEEEGISLYESWHKKDNWTNERDAPRISKLGSGSDFEAYFVRLGIAAGRARYTKNRKIERYSSYPVYHTVYETFEVVEKFYDPSFTRLRAVAQVRGGLVFLLADSQIIPLDANQYAISLNTYARSIAAIAQTHREEMRSYEVSFDSLFSAVENFTVAAREFHERLENVNRVRAINDQLMYLERAFIDPLGLPGRPFYRHVVFAPSSHNKYAGESFPGIYDALFDIEHSADQEKAWNEVKRQISIAAFTVHAAAMTLKPPA</sequence>
<dbReference type="PANTHER" id="PTHR10404">
    <property type="entry name" value="N-ACETYLATED-ALPHA-LINKED ACIDIC DIPEPTIDASE"/>
    <property type="match status" value="1"/>
</dbReference>
<evidence type="ECO:0000256" key="10">
    <source>
        <dbReference type="ARBA" id="ARBA00022723"/>
    </source>
</evidence>
<keyword evidence="19" id="KW-0325">Glycoprotein</keyword>
<dbReference type="GO" id="GO:0016805">
    <property type="term" value="F:dipeptidase activity"/>
    <property type="evidence" value="ECO:0007669"/>
    <property type="project" value="UniProtKB-KW"/>
</dbReference>
<evidence type="ECO:0000256" key="24">
    <source>
        <dbReference type="ARBA" id="ARBA00066561"/>
    </source>
</evidence>
<comment type="similarity">
    <text evidence="3">Belongs to the peptidase M28 family. M28B subfamily.</text>
</comment>
<evidence type="ECO:0000259" key="34">
    <source>
        <dbReference type="Pfam" id="PF02225"/>
    </source>
</evidence>
<feature type="domain" description="Transferrin receptor-like dimerisation" evidence="35">
    <location>
        <begin position="582"/>
        <end position="697"/>
    </location>
</feature>
<comment type="subunit">
    <text evidence="4">Homodimer.</text>
</comment>
<comment type="function">
    <text evidence="23">Has both folate hydrolase and N-acetylated-alpha-linked-acidic dipeptidase (NAALADase) activity. Has a preference for tri-alpha-glutamate peptides. In the intestine, required for the uptake of folate. In the brain, modulates excitatory neurotransmission through the hydrolysis of the neuropeptide, N-aceylaspartylglutamate (NAAG), thereby releasing glutamate.</text>
</comment>
<evidence type="ECO:0000256" key="32">
    <source>
        <dbReference type="ARBA" id="ARBA00082320"/>
    </source>
</evidence>
<dbReference type="Pfam" id="PF04389">
    <property type="entry name" value="Peptidase_M28"/>
    <property type="match status" value="1"/>
</dbReference>
<evidence type="ECO:0000313" key="37">
    <source>
        <dbReference type="Ensembl" id="ENSHCOP00000011738.1"/>
    </source>
</evidence>
<dbReference type="CDD" id="cd02121">
    <property type="entry name" value="PA_GCPII_like"/>
    <property type="match status" value="1"/>
</dbReference>
<dbReference type="Pfam" id="PF02225">
    <property type="entry name" value="PA"/>
    <property type="match status" value="1"/>
</dbReference>
<evidence type="ECO:0000259" key="35">
    <source>
        <dbReference type="Pfam" id="PF04253"/>
    </source>
</evidence>
<dbReference type="Gene3D" id="1.20.930.40">
    <property type="entry name" value="Transferrin receptor-like, dimerisation domain"/>
    <property type="match status" value="1"/>
</dbReference>
<feature type="transmembrane region" description="Helical" evidence="33">
    <location>
        <begin position="12"/>
        <end position="31"/>
    </location>
</feature>
<dbReference type="InterPro" id="IPR046450">
    <property type="entry name" value="PA_dom_sf"/>
</dbReference>
<evidence type="ECO:0000256" key="25">
    <source>
        <dbReference type="ARBA" id="ARBA00070473"/>
    </source>
</evidence>
<evidence type="ECO:0000256" key="7">
    <source>
        <dbReference type="ARBA" id="ARBA00022645"/>
    </source>
</evidence>
<evidence type="ECO:0000256" key="6">
    <source>
        <dbReference type="ARBA" id="ARBA00022553"/>
    </source>
</evidence>
<evidence type="ECO:0000256" key="19">
    <source>
        <dbReference type="ARBA" id="ARBA00023180"/>
    </source>
</evidence>
<evidence type="ECO:0000256" key="18">
    <source>
        <dbReference type="ARBA" id="ARBA00023136"/>
    </source>
</evidence>
<keyword evidence="15 33" id="KW-1133">Transmembrane helix</keyword>
<dbReference type="Ensembl" id="ENSHCOT00000018553.1">
    <property type="protein sequence ID" value="ENSHCOP00000011738.1"/>
    <property type="gene ID" value="ENSHCOG00000014743.1"/>
</dbReference>
<evidence type="ECO:0000256" key="22">
    <source>
        <dbReference type="ARBA" id="ARBA00054055"/>
    </source>
</evidence>
<dbReference type="SUPFAM" id="SSF47672">
    <property type="entry name" value="Transferrin receptor-like dimerisation domain"/>
    <property type="match status" value="1"/>
</dbReference>
<dbReference type="InterPro" id="IPR007365">
    <property type="entry name" value="TFR-like_dimer_dom"/>
</dbReference>
<feature type="domain" description="Peptidase M28" evidence="36">
    <location>
        <begin position="312"/>
        <end position="514"/>
    </location>
</feature>
<evidence type="ECO:0000256" key="23">
    <source>
        <dbReference type="ARBA" id="ARBA00056370"/>
    </source>
</evidence>
<evidence type="ECO:0000256" key="3">
    <source>
        <dbReference type="ARBA" id="ARBA00005634"/>
    </source>
</evidence>
<dbReference type="FunFam" id="3.50.30.30:FF:000002">
    <property type="entry name" value="N-acetylated-alpha-linked acidic dipeptidase 2"/>
    <property type="match status" value="1"/>
</dbReference>
<evidence type="ECO:0000256" key="27">
    <source>
        <dbReference type="ARBA" id="ARBA00078457"/>
    </source>
</evidence>
<evidence type="ECO:0000313" key="38">
    <source>
        <dbReference type="Proteomes" id="UP000264820"/>
    </source>
</evidence>
<proteinExistence type="inferred from homology"/>
<evidence type="ECO:0000256" key="12">
    <source>
        <dbReference type="ARBA" id="ARBA00022833"/>
    </source>
</evidence>
<keyword evidence="11" id="KW-0378">Hydrolase</keyword>
<dbReference type="EC" id="3.4.17.21" evidence="24"/>
<dbReference type="InterPro" id="IPR036757">
    <property type="entry name" value="TFR-like_dimer_dom_sf"/>
</dbReference>
<accession>A0A3Q2Y449</accession>
<dbReference type="Gene3D" id="3.40.630.10">
    <property type="entry name" value="Zn peptidases"/>
    <property type="match status" value="2"/>
</dbReference>
<keyword evidence="18 33" id="KW-0472">Membrane</keyword>
<keyword evidence="5" id="KW-1003">Cell membrane</keyword>
<keyword evidence="16" id="KW-0224">Dipeptidase</keyword>
<dbReference type="FunFam" id="3.40.630.10:FF:000009">
    <property type="entry name" value="N-acetylated-alpha-linked acidic dipeptidase 2"/>
    <property type="match status" value="1"/>
</dbReference>
<evidence type="ECO:0000256" key="13">
    <source>
        <dbReference type="ARBA" id="ARBA00022837"/>
    </source>
</evidence>
<evidence type="ECO:0000256" key="4">
    <source>
        <dbReference type="ARBA" id="ARBA00011738"/>
    </source>
</evidence>
<dbReference type="GO" id="GO:0005886">
    <property type="term" value="C:plasma membrane"/>
    <property type="evidence" value="ECO:0007669"/>
    <property type="project" value="UniProtKB-SubCell"/>
</dbReference>
<name>A0A3Q2Y449_HIPCM</name>
<evidence type="ECO:0000256" key="5">
    <source>
        <dbReference type="ARBA" id="ARBA00022475"/>
    </source>
</evidence>
<dbReference type="PANTHER" id="PTHR10404:SF36">
    <property type="entry name" value="GLUTAMATE CARBOXYPEPTIDASE 2"/>
    <property type="match status" value="1"/>
</dbReference>
<keyword evidence="6" id="KW-0597">Phosphoprotein</keyword>
<evidence type="ECO:0000256" key="1">
    <source>
        <dbReference type="ARBA" id="ARBA00001947"/>
    </source>
</evidence>
<keyword evidence="12" id="KW-0862">Zinc</keyword>
<comment type="subcellular location">
    <subcellularLocation>
        <location evidence="2">Cell membrane</location>
        <topology evidence="2">Single-pass type II membrane protein</topology>
    </subcellularLocation>
</comment>
<dbReference type="GO" id="GO:0046872">
    <property type="term" value="F:metal ion binding"/>
    <property type="evidence" value="ECO:0007669"/>
    <property type="project" value="UniProtKB-KW"/>
</dbReference>
<evidence type="ECO:0000256" key="2">
    <source>
        <dbReference type="ARBA" id="ARBA00004401"/>
    </source>
</evidence>
<keyword evidence="17" id="KW-0482">Metalloprotease</keyword>
<evidence type="ECO:0000256" key="21">
    <source>
        <dbReference type="ARBA" id="ARBA00052003"/>
    </source>
</evidence>
<comment type="function">
    <text evidence="22">Also exhibits a dipeptidyl-peptidase IV type activity. In vitro, cleaves Gly-Pro-AMC.</text>
</comment>
<keyword evidence="8" id="KW-0645">Protease</keyword>
<reference evidence="37" key="1">
    <citation type="submission" date="2025-08" db="UniProtKB">
        <authorList>
            <consortium name="Ensembl"/>
        </authorList>
    </citation>
    <scope>IDENTIFICATION</scope>
</reference>
<evidence type="ECO:0000256" key="11">
    <source>
        <dbReference type="ARBA" id="ARBA00022801"/>
    </source>
</evidence>
<dbReference type="Proteomes" id="UP000264820">
    <property type="component" value="Unplaced"/>
</dbReference>
<dbReference type="Pfam" id="PF04253">
    <property type="entry name" value="TFR_dimer"/>
    <property type="match status" value="1"/>
</dbReference>
<evidence type="ECO:0000259" key="36">
    <source>
        <dbReference type="Pfam" id="PF04389"/>
    </source>
</evidence>